<dbReference type="PANTHER" id="PTHR30627">
    <property type="entry name" value="PEPTIDOGLYCAN D,D-TRANSPEPTIDASE"/>
    <property type="match status" value="1"/>
</dbReference>
<sequence length="675" mass="74807">MKRVTLLLSIILFLFIVGCSKDDEVTPHNQFDTFVDHWNDQVFSQMYEMLTPETQQEYAVDEMVDRYTKIYEDLKISDLNISYTKLSEEELEIALEEGTATLPFTAEMNSMAGPISFEYEATLELQGEEEEEMKWYVNWDPGFIFPEIKDGGEIRITTTDPIRGEILDRNQMPLAINDMVWEVGIVPAWLGDNEEQNKEKIASLLNMSVEQIDTYLNADWVQPDYFVPLNKLIPKSEEELLNELWAIDGTDGREVLGRVYPLGEAAAHVVGYIRQITAEQLEEKDPAVYGPNDMIGNTGLERAYEERLKGDKGVRIYVTKDGEEEVTLAEKEVQNGEKIVTTIDANIQEEIYNSYDGEAGTAAAIDPKSGETLALVSSPSYDPNEMVYGITQSKWDSLQNDPKTPLLNRFTATYAPGSVIKPVSAAIGLQNGTIDPDEGLEINGLTWSNGEGWGEYEVTRVSESNGPVDLTDAMVRSDNIYFAMQAVDMGGKAFVSGLEKFGFGESIPFEYPITASTVSTSGALNDQVLLANASYGQGEIEISSLHLAVAYTTFLNNGNMLKPALLESEKTGEVWQEELISAENAEIINESLRKVVTDGTASYAKNASFPISGKTGTVELKLTLDEEDGAQNGWFVGYPSDDQDILIAMMVEQVQDLGGSSIAVEKVTDVLEKIK</sequence>
<dbReference type="PANTHER" id="PTHR30627:SF25">
    <property type="entry name" value="PENICILLIN-BINDING PROTEIN 3"/>
    <property type="match status" value="1"/>
</dbReference>
<feature type="signal peptide" evidence="7">
    <location>
        <begin position="1"/>
        <end position="21"/>
    </location>
</feature>
<reference evidence="12" key="1">
    <citation type="journal article" date="2019" name="Int. J. Syst. Evol. Microbiol.">
        <title>The Global Catalogue of Microorganisms (GCM) 10K type strain sequencing project: providing services to taxonomists for standard genome sequencing and annotation.</title>
        <authorList>
            <consortium name="The Broad Institute Genomics Platform"/>
            <consortium name="The Broad Institute Genome Sequencing Center for Infectious Disease"/>
            <person name="Wu L."/>
            <person name="Ma J."/>
        </authorList>
    </citation>
    <scope>NUCLEOTIDE SEQUENCE [LARGE SCALE GENOMIC DNA]</scope>
    <source>
        <strain evidence="12">R28</strain>
    </source>
</reference>
<dbReference type="Gene3D" id="3.10.450.100">
    <property type="entry name" value="NTF2-like, domain 1"/>
    <property type="match status" value="1"/>
</dbReference>
<keyword evidence="5" id="KW-0472">Membrane</keyword>
<keyword evidence="7" id="KW-0732">Signal</keyword>
<evidence type="ECO:0000259" key="9">
    <source>
        <dbReference type="Pfam" id="PF03717"/>
    </source>
</evidence>
<comment type="subcellular location">
    <subcellularLocation>
        <location evidence="1">Membrane</location>
    </subcellularLocation>
</comment>
<comment type="pathway">
    <text evidence="2">Cell wall biogenesis; peptidoglycan biosynthesis.</text>
</comment>
<comment type="catalytic activity">
    <reaction evidence="6">
        <text>Preferential cleavage: (Ac)2-L-Lys-D-Ala-|-D-Ala. Also transpeptidation of peptidyl-alanyl moieties that are N-acyl substituents of D-alanine.</text>
        <dbReference type="EC" id="3.4.16.4"/>
    </reaction>
</comment>
<dbReference type="InterPro" id="IPR001460">
    <property type="entry name" value="PCN-bd_Tpept"/>
</dbReference>
<dbReference type="SUPFAM" id="SSF54427">
    <property type="entry name" value="NTF2-like"/>
    <property type="match status" value="1"/>
</dbReference>
<evidence type="ECO:0000256" key="6">
    <source>
        <dbReference type="ARBA" id="ARBA00034000"/>
    </source>
</evidence>
<evidence type="ECO:0000256" key="1">
    <source>
        <dbReference type="ARBA" id="ARBA00004370"/>
    </source>
</evidence>
<feature type="domain" description="Penicillin-binding protein transpeptidase" evidence="8">
    <location>
        <begin position="360"/>
        <end position="671"/>
    </location>
</feature>
<dbReference type="InterPro" id="IPR012338">
    <property type="entry name" value="Beta-lactam/transpept-like"/>
</dbReference>
<dbReference type="SUPFAM" id="SSF56519">
    <property type="entry name" value="Penicillin binding protein dimerisation domain"/>
    <property type="match status" value="1"/>
</dbReference>
<dbReference type="InterPro" id="IPR050515">
    <property type="entry name" value="Beta-lactam/transpept"/>
</dbReference>
<feature type="domain" description="NTF2-like N-terminal transpeptidase" evidence="10">
    <location>
        <begin position="26"/>
        <end position="150"/>
    </location>
</feature>
<keyword evidence="12" id="KW-1185">Reference proteome</keyword>
<evidence type="ECO:0000313" key="12">
    <source>
        <dbReference type="Proteomes" id="UP001597383"/>
    </source>
</evidence>
<evidence type="ECO:0000256" key="2">
    <source>
        <dbReference type="ARBA" id="ARBA00004752"/>
    </source>
</evidence>
<dbReference type="Gene3D" id="3.90.1310.10">
    <property type="entry name" value="Penicillin-binding protein 2a (Domain 2)"/>
    <property type="match status" value="1"/>
</dbReference>
<dbReference type="InterPro" id="IPR032710">
    <property type="entry name" value="NTF2-like_dom_sf"/>
</dbReference>
<dbReference type="Proteomes" id="UP001597383">
    <property type="component" value="Unassembled WGS sequence"/>
</dbReference>
<evidence type="ECO:0000313" key="11">
    <source>
        <dbReference type="EMBL" id="MFD2044967.1"/>
    </source>
</evidence>
<evidence type="ECO:0000256" key="7">
    <source>
        <dbReference type="SAM" id="SignalP"/>
    </source>
</evidence>
<dbReference type="EMBL" id="JBHUHQ010000016">
    <property type="protein sequence ID" value="MFD2044967.1"/>
    <property type="molecule type" value="Genomic_DNA"/>
</dbReference>
<dbReference type="PROSITE" id="PS51257">
    <property type="entry name" value="PROKAR_LIPOPROTEIN"/>
    <property type="match status" value="1"/>
</dbReference>
<dbReference type="Gene3D" id="3.40.710.10">
    <property type="entry name" value="DD-peptidase/beta-lactamase superfamily"/>
    <property type="match status" value="1"/>
</dbReference>
<evidence type="ECO:0000256" key="3">
    <source>
        <dbReference type="ARBA" id="ARBA00007171"/>
    </source>
</evidence>
<proteinExistence type="inferred from homology"/>
<gene>
    <name evidence="11" type="ORF">ACFSJF_11855</name>
</gene>
<feature type="chain" id="PRO_5045536866" description="serine-type D-Ala-D-Ala carboxypeptidase" evidence="7">
    <location>
        <begin position="22"/>
        <end position="675"/>
    </location>
</feature>
<evidence type="ECO:0000259" key="8">
    <source>
        <dbReference type="Pfam" id="PF00905"/>
    </source>
</evidence>
<comment type="similarity">
    <text evidence="3">Belongs to the transpeptidase family.</text>
</comment>
<dbReference type="Gene3D" id="3.30.1390.30">
    <property type="entry name" value="Penicillin-binding protein 2a, domain 3"/>
    <property type="match status" value="1"/>
</dbReference>
<evidence type="ECO:0000259" key="10">
    <source>
        <dbReference type="Pfam" id="PF05223"/>
    </source>
</evidence>
<organism evidence="11 12">
    <name type="scientific">Ornithinibacillus salinisoli</name>
    <dbReference type="NCBI Taxonomy" id="1848459"/>
    <lineage>
        <taxon>Bacteria</taxon>
        <taxon>Bacillati</taxon>
        <taxon>Bacillota</taxon>
        <taxon>Bacilli</taxon>
        <taxon>Bacillales</taxon>
        <taxon>Bacillaceae</taxon>
        <taxon>Ornithinibacillus</taxon>
    </lineage>
</organism>
<dbReference type="Pfam" id="PF03717">
    <property type="entry name" value="PBP_dimer"/>
    <property type="match status" value="1"/>
</dbReference>
<dbReference type="Pfam" id="PF05223">
    <property type="entry name" value="MecA_N"/>
    <property type="match status" value="1"/>
</dbReference>
<evidence type="ECO:0000256" key="4">
    <source>
        <dbReference type="ARBA" id="ARBA00012448"/>
    </source>
</evidence>
<dbReference type="EC" id="3.4.16.4" evidence="4"/>
<comment type="caution">
    <text evidence="11">The sequence shown here is derived from an EMBL/GenBank/DDBJ whole genome shotgun (WGS) entry which is preliminary data.</text>
</comment>
<protein>
    <recommendedName>
        <fullName evidence="4">serine-type D-Ala-D-Ala carboxypeptidase</fullName>
        <ecNumber evidence="4">3.4.16.4</ecNumber>
    </recommendedName>
</protein>
<evidence type="ECO:0000256" key="5">
    <source>
        <dbReference type="ARBA" id="ARBA00023136"/>
    </source>
</evidence>
<dbReference type="InterPro" id="IPR036138">
    <property type="entry name" value="PBP_dimer_sf"/>
</dbReference>
<feature type="domain" description="Penicillin-binding protein dimerisation" evidence="9">
    <location>
        <begin position="159"/>
        <end position="323"/>
    </location>
</feature>
<dbReference type="InterPro" id="IPR007887">
    <property type="entry name" value="MecA_N"/>
</dbReference>
<dbReference type="Pfam" id="PF00905">
    <property type="entry name" value="Transpeptidase"/>
    <property type="match status" value="1"/>
</dbReference>
<dbReference type="InterPro" id="IPR005311">
    <property type="entry name" value="PBP_dimer"/>
</dbReference>
<accession>A0ABW4W341</accession>
<name>A0ABW4W341_9BACI</name>
<dbReference type="SUPFAM" id="SSF56601">
    <property type="entry name" value="beta-lactamase/transpeptidase-like"/>
    <property type="match status" value="1"/>
</dbReference>
<dbReference type="RefSeq" id="WP_377557570.1">
    <property type="nucleotide sequence ID" value="NZ_JBHUHQ010000016.1"/>
</dbReference>